<dbReference type="PROSITE" id="PS50082">
    <property type="entry name" value="WD_REPEATS_2"/>
    <property type="match status" value="1"/>
</dbReference>
<accession>A0A6H0A0G3</accession>
<evidence type="ECO:0000313" key="5">
    <source>
        <dbReference type="EMBL" id="QIS31247.1"/>
    </source>
</evidence>
<organism evidence="5">
    <name type="scientific">Lysinibacillus sphaericus</name>
    <name type="common">Bacillus sphaericus</name>
    <dbReference type="NCBI Taxonomy" id="1421"/>
    <lineage>
        <taxon>Bacteria</taxon>
        <taxon>Bacillati</taxon>
        <taxon>Bacillota</taxon>
        <taxon>Bacilli</taxon>
        <taxon>Bacillales</taxon>
        <taxon>Bacillaceae</taxon>
        <taxon>Lysinibacillus</taxon>
    </lineage>
</organism>
<geneLocation type="plasmid" evidence="5">
    <name>pSSII-1</name>
</geneLocation>
<sequence>MKLNKAIKRAINESDINSENSHLVIAGSRMTVIEIESGSIAIQFDEINDLYVKDVAITNKGRTVIAYYDFIRYYDETGNLLRDLNSWMVESIAISPADNNILAVGREDGIIEMWNLETGERTNKWKAHEGHVSVLEFNQGDGSRLMSASPRTSKVQVWNPITGERNGPEHKYYILCEPSISFDGTRLAFALERNQKQTISVVDIDTGQPVTQKIPNPYGFLLNLVFEPSGNEIISSYLSSPVLGCRVAGEYQIETFRWSLDNGHQIGDTFEGQVKSGIKTELSASKVTNNLLISTSSESSVVLIWERTTARIKNHIKLDPDTKADYTRVSPDGQYFLMTTEIFTPDHLIITEPQIISSLKKKGSPCADNFIRAKSSNLADVTNTIIASSTYPAPVCAGISEFNIADGIGLGLQSKLWARYPIPNQPNLFFGVTPSNQNLITVSIEPQQKNILIEVPLFVDVYHLQELVSTHRISRTRVTFTIKAKPQMVTTRTDVAQRFQLDLDGTHLDTEINPFIIDPTTVLGTFGSEEAFVQLVEKTVKSMLTASEKGVSLYLSSLVVDAPMPDAWNRAREYELIFNGFDFQHVTVQTSSGTEILGYIFFVCSLVSFNFPPPCICREDTVSLGPNIRQDIHDPRRWISLAFSEAALIELANPHRNSGDRTHKEKGGTLYASVDNYHKSEIGTILINDDNISAEVSVGGGGSLSVGLRDPVFRSKVLRESVGYDLSITDVETIWDLSILSDFTKKGVTSVVLHPTVIINPDNIHFDLITPLPRELNQIMSWVGEVFFKILVTIVSAAIIRVGYMEMIYDIFNNDEQRDFSLLDARGKYYSRSSIVVIAEATACKLES</sequence>
<dbReference type="SUPFAM" id="SSF82171">
    <property type="entry name" value="DPP6 N-terminal domain-like"/>
    <property type="match status" value="1"/>
</dbReference>
<dbReference type="Gene3D" id="2.130.10.10">
    <property type="entry name" value="YVTN repeat-like/Quinoprotein amine dehydrogenase"/>
    <property type="match status" value="1"/>
</dbReference>
<keyword evidence="1 3" id="KW-0853">WD repeat</keyword>
<keyword evidence="4" id="KW-0472">Membrane</keyword>
<dbReference type="SMART" id="SM00320">
    <property type="entry name" value="WD40"/>
    <property type="match status" value="2"/>
</dbReference>
<keyword evidence="5" id="KW-0614">Plasmid</keyword>
<keyword evidence="4" id="KW-1133">Transmembrane helix</keyword>
<evidence type="ECO:0000256" key="2">
    <source>
        <dbReference type="ARBA" id="ARBA00022737"/>
    </source>
</evidence>
<evidence type="ECO:0000256" key="1">
    <source>
        <dbReference type="ARBA" id="ARBA00022574"/>
    </source>
</evidence>
<keyword evidence="2" id="KW-0677">Repeat</keyword>
<dbReference type="RefSeq" id="WP_031417327.1">
    <property type="nucleotide sequence ID" value="NZ_CP064071.1"/>
</dbReference>
<feature type="repeat" description="WD" evidence="3">
    <location>
        <begin position="89"/>
        <end position="124"/>
    </location>
</feature>
<reference evidence="5" key="1">
    <citation type="submission" date="2020-02" db="EMBL/GenBank/DDBJ databases">
        <authorList>
            <person name="Hu X."/>
            <person name="Yuan Z."/>
            <person name="Cheng J."/>
            <person name="Geng P."/>
        </authorList>
    </citation>
    <scope>NUCLEOTIDE SEQUENCE</scope>
    <source>
        <strain evidence="5">SSII-1</strain>
        <plasmid evidence="5">pSSII-1</plasmid>
    </source>
</reference>
<dbReference type="AlphaFoldDB" id="A0A6H0A0G3"/>
<name>A0A6H0A0G3_LYSSH</name>
<dbReference type="PANTHER" id="PTHR22847">
    <property type="entry name" value="WD40 REPEAT PROTEIN"/>
    <property type="match status" value="1"/>
</dbReference>
<feature type="transmembrane region" description="Helical" evidence="4">
    <location>
        <begin position="779"/>
        <end position="800"/>
    </location>
</feature>
<dbReference type="InterPro" id="IPR001680">
    <property type="entry name" value="WD40_rpt"/>
</dbReference>
<proteinExistence type="predicted"/>
<dbReference type="EMBL" id="MT075580">
    <property type="protein sequence ID" value="QIS31247.1"/>
    <property type="molecule type" value="Genomic_DNA"/>
</dbReference>
<keyword evidence="4" id="KW-0812">Transmembrane</keyword>
<evidence type="ECO:0000256" key="3">
    <source>
        <dbReference type="PROSITE-ProRule" id="PRU00221"/>
    </source>
</evidence>
<protein>
    <submittedName>
        <fullName evidence="5">Uncharacterized protein</fullName>
    </submittedName>
</protein>
<evidence type="ECO:0000256" key="4">
    <source>
        <dbReference type="SAM" id="Phobius"/>
    </source>
</evidence>
<dbReference type="PANTHER" id="PTHR22847:SF637">
    <property type="entry name" value="WD REPEAT DOMAIN 5B"/>
    <property type="match status" value="1"/>
</dbReference>
<dbReference type="InterPro" id="IPR015943">
    <property type="entry name" value="WD40/YVTN_repeat-like_dom_sf"/>
</dbReference>